<feature type="region of interest" description="Disordered" evidence="1">
    <location>
        <begin position="506"/>
        <end position="526"/>
    </location>
</feature>
<dbReference type="SMART" id="SM00710">
    <property type="entry name" value="PbH1"/>
    <property type="match status" value="8"/>
</dbReference>
<keyword evidence="2" id="KW-0472">Membrane</keyword>
<gene>
    <name evidence="4" type="ORF">UFOPK1835_00585</name>
</gene>
<dbReference type="InterPro" id="IPR012334">
    <property type="entry name" value="Pectin_lyas_fold"/>
</dbReference>
<accession>A0A6J6H3J8</accession>
<sequence length="540" mass="53263">MTRSPVGSNVDGNLAGTGGHTSRSPRRVQARNFGLIGSAAMLAAGGSAGILGAALLATPSGAAGTTWIVDSLGDGVADAAHCAPPTNGACTLRDALKAQQSGDTITFDASLTGGTINLTAAEGQLKVDHKTVTITGPGSGSLTVNQTVANKPVFYLVAYKYDVVMTGLAIIGGTDSGINAYGVNNLTLVDVEVTGNSGTGGGGVRLNNFYGDLTITDSYIHGNTASDKGGGLLVNPTSGVPGTGIVTISRTEISNNNSSGGGGGVFLQNSESVTIGDSTFSGNVSGNGGGALYINVNADPVNITGSTFYANSAYYQGGAILSASANLTISNSTFAENIGMGGGGLSALNGSSLTVNQSTFTANSATGSDQDYAGGGGINFRGTVAVTMSGTIVSANTAAVSGQADIGLVDAQSATITSTNSLLGDIDSRIALLGSGNVRSSTPGLGLLADNGGPTRTMALLTGSAALDAGPDPVATFAGNEYDQRGVGFPRVAGGMVDIGAYEFQPEPEPTTTTTSTTTTVPGTSSTTTAADIVIPQFTG</sequence>
<dbReference type="PANTHER" id="PTHR11319">
    <property type="entry name" value="G PROTEIN-COUPLED RECEPTOR-RELATED"/>
    <property type="match status" value="1"/>
</dbReference>
<dbReference type="Gene3D" id="2.160.20.10">
    <property type="entry name" value="Single-stranded right-handed beta-helix, Pectin lyase-like"/>
    <property type="match status" value="1"/>
</dbReference>
<dbReference type="InterPro" id="IPR059226">
    <property type="entry name" value="Choice_anch_Q_dom"/>
</dbReference>
<dbReference type="InterPro" id="IPR039448">
    <property type="entry name" value="Beta_helix"/>
</dbReference>
<evidence type="ECO:0000256" key="1">
    <source>
        <dbReference type="SAM" id="MobiDB-lite"/>
    </source>
</evidence>
<feature type="compositionally biased region" description="Polar residues" evidence="1">
    <location>
        <begin position="1"/>
        <end position="11"/>
    </location>
</feature>
<keyword evidence="2" id="KW-0812">Transmembrane</keyword>
<proteinExistence type="predicted"/>
<feature type="region of interest" description="Disordered" evidence="1">
    <location>
        <begin position="1"/>
        <end position="27"/>
    </location>
</feature>
<name>A0A6J6H3J8_9ZZZZ</name>
<dbReference type="Pfam" id="PF13229">
    <property type="entry name" value="Beta_helix"/>
    <property type="match status" value="1"/>
</dbReference>
<dbReference type="EMBL" id="CAEZUP010000016">
    <property type="protein sequence ID" value="CAB4603318.1"/>
    <property type="molecule type" value="Genomic_DNA"/>
</dbReference>
<dbReference type="AlphaFoldDB" id="A0A6J6H3J8"/>
<dbReference type="PANTHER" id="PTHR11319:SF35">
    <property type="entry name" value="OUTER MEMBRANE PROTEIN PMPC-RELATED"/>
    <property type="match status" value="1"/>
</dbReference>
<dbReference type="InterPro" id="IPR011050">
    <property type="entry name" value="Pectin_lyase_fold/virulence"/>
</dbReference>
<keyword evidence="2" id="KW-1133">Transmembrane helix</keyword>
<feature type="domain" description="Right handed beta helix" evidence="3">
    <location>
        <begin position="245"/>
        <end position="398"/>
    </location>
</feature>
<reference evidence="4" key="1">
    <citation type="submission" date="2020-05" db="EMBL/GenBank/DDBJ databases">
        <authorList>
            <person name="Chiriac C."/>
            <person name="Salcher M."/>
            <person name="Ghai R."/>
            <person name="Kavagutti S V."/>
        </authorList>
    </citation>
    <scope>NUCLEOTIDE SEQUENCE</scope>
</reference>
<evidence type="ECO:0000256" key="2">
    <source>
        <dbReference type="SAM" id="Phobius"/>
    </source>
</evidence>
<organism evidence="4">
    <name type="scientific">freshwater metagenome</name>
    <dbReference type="NCBI Taxonomy" id="449393"/>
    <lineage>
        <taxon>unclassified sequences</taxon>
        <taxon>metagenomes</taxon>
        <taxon>ecological metagenomes</taxon>
    </lineage>
</organism>
<protein>
    <submittedName>
        <fullName evidence="4">Unannotated protein</fullName>
    </submittedName>
</protein>
<evidence type="ECO:0000313" key="4">
    <source>
        <dbReference type="EMBL" id="CAB4603318.1"/>
    </source>
</evidence>
<feature type="transmembrane region" description="Helical" evidence="2">
    <location>
        <begin position="33"/>
        <end position="56"/>
    </location>
</feature>
<evidence type="ECO:0000259" key="3">
    <source>
        <dbReference type="Pfam" id="PF13229"/>
    </source>
</evidence>
<dbReference type="InterPro" id="IPR006626">
    <property type="entry name" value="PbH1"/>
</dbReference>
<feature type="compositionally biased region" description="Low complexity" evidence="1">
    <location>
        <begin position="511"/>
        <end position="526"/>
    </location>
</feature>
<dbReference type="NCBIfam" id="NF041518">
    <property type="entry name" value="choice_anch_Q"/>
    <property type="match status" value="1"/>
</dbReference>
<dbReference type="SUPFAM" id="SSF51126">
    <property type="entry name" value="Pectin lyase-like"/>
    <property type="match status" value="1"/>
</dbReference>